<feature type="domain" description="GmrSD restriction endonucleases N-terminal" evidence="2">
    <location>
        <begin position="44"/>
        <end position="210"/>
    </location>
</feature>
<dbReference type="InterPro" id="IPR002711">
    <property type="entry name" value="HNH"/>
</dbReference>
<keyword evidence="3" id="KW-0255">Endonuclease</keyword>
<name>A0A1M4Y8Z7_9FLAO</name>
<protein>
    <submittedName>
        <fullName evidence="3">HNH endonuclease</fullName>
    </submittedName>
</protein>
<dbReference type="Proteomes" id="UP000184406">
    <property type="component" value="Unassembled WGS sequence"/>
</dbReference>
<dbReference type="InterPro" id="IPR004919">
    <property type="entry name" value="GmrSD_N"/>
</dbReference>
<dbReference type="Pfam" id="PF01844">
    <property type="entry name" value="HNH"/>
    <property type="match status" value="1"/>
</dbReference>
<dbReference type="RefSeq" id="WP_072861197.1">
    <property type="nucleotide sequence ID" value="NZ_FQUX01000002.1"/>
</dbReference>
<evidence type="ECO:0000313" key="4">
    <source>
        <dbReference type="Proteomes" id="UP000184406"/>
    </source>
</evidence>
<evidence type="ECO:0000259" key="2">
    <source>
        <dbReference type="Pfam" id="PF03235"/>
    </source>
</evidence>
<keyword evidence="3" id="KW-0378">Hydrolase</keyword>
<dbReference type="Pfam" id="PF03235">
    <property type="entry name" value="GmrSD_N"/>
    <property type="match status" value="1"/>
</dbReference>
<dbReference type="InterPro" id="IPR003615">
    <property type="entry name" value="HNH_nuc"/>
</dbReference>
<dbReference type="GO" id="GO:0004519">
    <property type="term" value="F:endonuclease activity"/>
    <property type="evidence" value="ECO:0007669"/>
    <property type="project" value="UniProtKB-KW"/>
</dbReference>
<keyword evidence="3" id="KW-0540">Nuclease</keyword>
<keyword evidence="4" id="KW-1185">Reference proteome</keyword>
<dbReference type="OrthoDB" id="9764212at2"/>
<organism evidence="3 4">
    <name type="scientific">Arenibacter palladensis</name>
    <dbReference type="NCBI Taxonomy" id="237373"/>
    <lineage>
        <taxon>Bacteria</taxon>
        <taxon>Pseudomonadati</taxon>
        <taxon>Bacteroidota</taxon>
        <taxon>Flavobacteriia</taxon>
        <taxon>Flavobacteriales</taxon>
        <taxon>Flavobacteriaceae</taxon>
        <taxon>Arenibacter</taxon>
    </lineage>
</organism>
<gene>
    <name evidence="3" type="ORF">SAMN03080594_102358</name>
</gene>
<proteinExistence type="predicted"/>
<dbReference type="GO" id="GO:0003676">
    <property type="term" value="F:nucleic acid binding"/>
    <property type="evidence" value="ECO:0007669"/>
    <property type="project" value="InterPro"/>
</dbReference>
<dbReference type="Gene3D" id="1.10.30.50">
    <property type="match status" value="1"/>
</dbReference>
<dbReference type="EMBL" id="FQUX01000002">
    <property type="protein sequence ID" value="SHF02073.1"/>
    <property type="molecule type" value="Genomic_DNA"/>
</dbReference>
<dbReference type="GO" id="GO:0008270">
    <property type="term" value="F:zinc ion binding"/>
    <property type="evidence" value="ECO:0007669"/>
    <property type="project" value="InterPro"/>
</dbReference>
<accession>A0A1M4Y8Z7</accession>
<dbReference type="AlphaFoldDB" id="A0A1M4Y8Z7"/>
<feature type="domain" description="HNH" evidence="1">
    <location>
        <begin position="475"/>
        <end position="517"/>
    </location>
</feature>
<reference evidence="4" key="1">
    <citation type="submission" date="2016-11" db="EMBL/GenBank/DDBJ databases">
        <authorList>
            <person name="Varghese N."/>
            <person name="Submissions S."/>
        </authorList>
    </citation>
    <scope>NUCLEOTIDE SEQUENCE [LARGE SCALE GENOMIC DNA]</scope>
    <source>
        <strain evidence="4">DSM 17539</strain>
    </source>
</reference>
<sequence length="520" mass="59362">MAKSNLVNLDALIIREDFGISEEEEHFDSFDKLSLRDLSKGALIGPNLRKPDFQRETNHWTPNQVLSLLQSFVSGDLIPAVILWQSPTFIFVIDGGHRLSAIKAWIEDDYGDGALSYEYFGRVISPEQQRIAEKTRKLVDKQIGSYKRLEQQNEQQEIDPTERKRISRIISRGIQVQWVKGDADKAEHSFFKINTQGTPLDRIEELLLKNRKKPIPISARAVIRAGTGHKYWSYFEDENKSKIVEYSRRFHKILFEPELKRPIKTLDLPLGGSKGIRDAIQILIDLMLIANRNQQGEPKAVSDQDDDATGELTIHSLKRSLRLISRISGNDGGSLGLHPAVYFYGPTGRHSRAMFLGMALLIGRKLINNDSEFFRKFTKARENLENILVYRKDLIATILQKHISRKRNMIFAKLIDELIEQICNEVEITDSIIVEITELEGKIVVGDHVSTNTQFNDETKSKSFLKRALESAIKCPICNGYLDPDKSVSYDHVIRQREKGTGSEENCQLTHPYCNQSIKS</sequence>
<evidence type="ECO:0000313" key="3">
    <source>
        <dbReference type="EMBL" id="SHF02073.1"/>
    </source>
</evidence>
<evidence type="ECO:0000259" key="1">
    <source>
        <dbReference type="Pfam" id="PF01844"/>
    </source>
</evidence>
<dbReference type="CDD" id="cd00085">
    <property type="entry name" value="HNHc"/>
    <property type="match status" value="1"/>
</dbReference>